<comment type="caution">
    <text evidence="4">The sequence shown here is derived from an EMBL/GenBank/DDBJ whole genome shotgun (WGS) entry which is preliminary data.</text>
</comment>
<evidence type="ECO:0000256" key="2">
    <source>
        <dbReference type="ARBA" id="ARBA00022801"/>
    </source>
</evidence>
<accession>A0ABU3CEP5</accession>
<feature type="domain" description="HD" evidence="3">
    <location>
        <begin position="30"/>
        <end position="192"/>
    </location>
</feature>
<dbReference type="SUPFAM" id="SSF109604">
    <property type="entry name" value="HD-domain/PDEase-like"/>
    <property type="match status" value="1"/>
</dbReference>
<keyword evidence="2" id="KW-0378">Hydrolase</keyword>
<dbReference type="PANTHER" id="PTHR11845">
    <property type="entry name" value="5'-DEOXYNUCLEOTIDASE HDDC2"/>
    <property type="match status" value="1"/>
</dbReference>
<keyword evidence="5" id="KW-1185">Reference proteome</keyword>
<evidence type="ECO:0000259" key="3">
    <source>
        <dbReference type="Pfam" id="PF13023"/>
    </source>
</evidence>
<organism evidence="4 5">
    <name type="scientific">Autumnicola tepida</name>
    <dbReference type="NCBI Taxonomy" id="3075595"/>
    <lineage>
        <taxon>Bacteria</taxon>
        <taxon>Pseudomonadati</taxon>
        <taxon>Bacteroidota</taxon>
        <taxon>Flavobacteriia</taxon>
        <taxon>Flavobacteriales</taxon>
        <taxon>Flavobacteriaceae</taxon>
        <taxon>Autumnicola</taxon>
    </lineage>
</organism>
<dbReference type="Proteomes" id="UP001262889">
    <property type="component" value="Unassembled WGS sequence"/>
</dbReference>
<dbReference type="EMBL" id="JAVRHQ010000036">
    <property type="protein sequence ID" value="MDT0644828.1"/>
    <property type="molecule type" value="Genomic_DNA"/>
</dbReference>
<dbReference type="Gene3D" id="1.10.3210.10">
    <property type="entry name" value="Hypothetical protein af1432"/>
    <property type="match status" value="1"/>
</dbReference>
<evidence type="ECO:0000256" key="1">
    <source>
        <dbReference type="ARBA" id="ARBA00022723"/>
    </source>
</evidence>
<sequence>MGEVGPIFRLNSQLVEKMKLEQIISFITEADKLKSVKRKNYNGTGDRLENSAEHSWQAALVGLILSDQLAPGIDVLKVVKMLLIHDIVEIQAGDTFLYSDFNAADKFLKEQEAAKSIFGRLPEQQANDLLELWMEFEVGNSRESLFARAVDHLVPVINNFNSGGKAWRENKVSYEKVYRVKSQVAGMVPEIWSIIESLIINARDLDLFGAKD</sequence>
<dbReference type="Pfam" id="PF13023">
    <property type="entry name" value="HD_3"/>
    <property type="match status" value="1"/>
</dbReference>
<name>A0ABU3CEP5_9FLAO</name>
<protein>
    <submittedName>
        <fullName evidence="4">HD domain-containing protein</fullName>
    </submittedName>
</protein>
<dbReference type="InterPro" id="IPR039356">
    <property type="entry name" value="YfbR/HDDC2"/>
</dbReference>
<gene>
    <name evidence="4" type="ORF">RM553_18450</name>
</gene>
<keyword evidence="1" id="KW-0479">Metal-binding</keyword>
<reference evidence="4 5" key="1">
    <citation type="submission" date="2023-09" db="EMBL/GenBank/DDBJ databases">
        <authorList>
            <person name="Rey-Velasco X."/>
        </authorList>
    </citation>
    <scope>NUCLEOTIDE SEQUENCE [LARGE SCALE GENOMIC DNA]</scope>
    <source>
        <strain evidence="4 5">F363</strain>
    </source>
</reference>
<dbReference type="PANTHER" id="PTHR11845:SF13">
    <property type="entry name" value="5'-DEOXYNUCLEOTIDASE HDDC2"/>
    <property type="match status" value="1"/>
</dbReference>
<proteinExistence type="predicted"/>
<evidence type="ECO:0000313" key="5">
    <source>
        <dbReference type="Proteomes" id="UP001262889"/>
    </source>
</evidence>
<evidence type="ECO:0000313" key="4">
    <source>
        <dbReference type="EMBL" id="MDT0644828.1"/>
    </source>
</evidence>
<dbReference type="RefSeq" id="WP_311536443.1">
    <property type="nucleotide sequence ID" value="NZ_JAVRHQ010000036.1"/>
</dbReference>
<dbReference type="InterPro" id="IPR006674">
    <property type="entry name" value="HD_domain"/>
</dbReference>